<name>A0AAV0IZI1_9ROSI</name>
<keyword evidence="2" id="KW-1185">Reference proteome</keyword>
<accession>A0AAV0IZI1</accession>
<protein>
    <submittedName>
        <fullName evidence="1">Uncharacterized protein</fullName>
    </submittedName>
</protein>
<evidence type="ECO:0000313" key="2">
    <source>
        <dbReference type="Proteomes" id="UP001154282"/>
    </source>
</evidence>
<organism evidence="1 2">
    <name type="scientific">Linum tenue</name>
    <dbReference type="NCBI Taxonomy" id="586396"/>
    <lineage>
        <taxon>Eukaryota</taxon>
        <taxon>Viridiplantae</taxon>
        <taxon>Streptophyta</taxon>
        <taxon>Embryophyta</taxon>
        <taxon>Tracheophyta</taxon>
        <taxon>Spermatophyta</taxon>
        <taxon>Magnoliopsida</taxon>
        <taxon>eudicotyledons</taxon>
        <taxon>Gunneridae</taxon>
        <taxon>Pentapetalae</taxon>
        <taxon>rosids</taxon>
        <taxon>fabids</taxon>
        <taxon>Malpighiales</taxon>
        <taxon>Linaceae</taxon>
        <taxon>Linum</taxon>
    </lineage>
</organism>
<comment type="caution">
    <text evidence="1">The sequence shown here is derived from an EMBL/GenBank/DDBJ whole genome shotgun (WGS) entry which is preliminary data.</text>
</comment>
<reference evidence="1" key="1">
    <citation type="submission" date="2022-08" db="EMBL/GenBank/DDBJ databases">
        <authorList>
            <person name="Gutierrez-Valencia J."/>
        </authorList>
    </citation>
    <scope>NUCLEOTIDE SEQUENCE</scope>
</reference>
<gene>
    <name evidence="1" type="ORF">LITE_LOCUS11447</name>
</gene>
<dbReference type="Proteomes" id="UP001154282">
    <property type="component" value="Unassembled WGS sequence"/>
</dbReference>
<sequence>MHSFSVVGNSLHHLDQGGYTLPPLTLAGAGGYAFGDHVQNPCNQESLFSSLSVSSIDKDRRLNGFTRDDNQDGGGAGVGV</sequence>
<evidence type="ECO:0000313" key="1">
    <source>
        <dbReference type="EMBL" id="CAI0402059.1"/>
    </source>
</evidence>
<dbReference type="AlphaFoldDB" id="A0AAV0IZI1"/>
<dbReference type="EMBL" id="CAMGYJ010000004">
    <property type="protein sequence ID" value="CAI0402059.1"/>
    <property type="molecule type" value="Genomic_DNA"/>
</dbReference>
<proteinExistence type="predicted"/>